<organism evidence="1 2">
    <name type="scientific">Romanomermis culicivorax</name>
    <name type="common">Nematode worm</name>
    <dbReference type="NCBI Taxonomy" id="13658"/>
    <lineage>
        <taxon>Eukaryota</taxon>
        <taxon>Metazoa</taxon>
        <taxon>Ecdysozoa</taxon>
        <taxon>Nematoda</taxon>
        <taxon>Enoplea</taxon>
        <taxon>Dorylaimia</taxon>
        <taxon>Mermithida</taxon>
        <taxon>Mermithoidea</taxon>
        <taxon>Mermithidae</taxon>
        <taxon>Romanomermis</taxon>
    </lineage>
</organism>
<dbReference type="Proteomes" id="UP000887565">
    <property type="component" value="Unplaced"/>
</dbReference>
<keyword evidence="1" id="KW-1185">Reference proteome</keyword>
<evidence type="ECO:0000313" key="2">
    <source>
        <dbReference type="WBParaSite" id="nRc.2.0.1.t36549-RA"/>
    </source>
</evidence>
<dbReference type="AlphaFoldDB" id="A0A915KF24"/>
<protein>
    <submittedName>
        <fullName evidence="2">Uncharacterized protein</fullName>
    </submittedName>
</protein>
<reference evidence="2" key="1">
    <citation type="submission" date="2022-11" db="UniProtKB">
        <authorList>
            <consortium name="WormBaseParasite"/>
        </authorList>
    </citation>
    <scope>IDENTIFICATION</scope>
</reference>
<proteinExistence type="predicted"/>
<accession>A0A915KF24</accession>
<name>A0A915KF24_ROMCU</name>
<sequence length="80" mass="9795">MRYHRWRDSVNPGGGGSSGFFLVNIGRRRITIRRSTLTFSRNFRCRRRQIRRYCFRSQRCVSFFSTFKNLNNRINDQREQ</sequence>
<dbReference type="WBParaSite" id="nRc.2.0.1.t36549-RA">
    <property type="protein sequence ID" value="nRc.2.0.1.t36549-RA"/>
    <property type="gene ID" value="nRc.2.0.1.g36549"/>
</dbReference>
<evidence type="ECO:0000313" key="1">
    <source>
        <dbReference type="Proteomes" id="UP000887565"/>
    </source>
</evidence>